<comment type="pathway">
    <text evidence="1">Amino-acid biosynthesis; L-arginine biosynthesis; L-arginine from L-ornithine and carbamoyl phosphate: step 1/3.</text>
</comment>
<feature type="binding site" evidence="7">
    <location>
        <position position="115"/>
    </location>
    <ligand>
        <name>carbamoyl phosphate</name>
        <dbReference type="ChEBI" id="CHEBI:58228"/>
    </ligand>
</feature>
<dbReference type="PANTHER" id="PTHR45753:SF3">
    <property type="entry name" value="ORNITHINE TRANSCARBAMYLASE, MITOCHONDRIAL"/>
    <property type="match status" value="1"/>
</dbReference>
<evidence type="ECO:0000259" key="8">
    <source>
        <dbReference type="Pfam" id="PF00185"/>
    </source>
</evidence>
<gene>
    <name evidence="10" type="primary">argF</name>
    <name evidence="10" type="ORF">C7B43_05740</name>
</gene>
<dbReference type="NCBIfam" id="NF001986">
    <property type="entry name" value="PRK00779.1"/>
    <property type="match status" value="1"/>
</dbReference>
<dbReference type="GO" id="GO:0019240">
    <property type="term" value="P:citrulline biosynthetic process"/>
    <property type="evidence" value="ECO:0007669"/>
    <property type="project" value="TreeGrafter"/>
</dbReference>
<keyword evidence="7" id="KW-0963">Cytoplasm</keyword>
<comment type="similarity">
    <text evidence="2 7">Belongs to the aspartate/ornithine carbamoyltransferase superfamily. OTCase family.</text>
</comment>
<feature type="binding site" evidence="7">
    <location>
        <position position="173"/>
    </location>
    <ligand>
        <name>L-ornithine</name>
        <dbReference type="ChEBI" id="CHEBI:46911"/>
    </ligand>
</feature>
<dbReference type="PRINTS" id="PR00100">
    <property type="entry name" value="AOTCASE"/>
</dbReference>
<dbReference type="InterPro" id="IPR024904">
    <property type="entry name" value="OTCase_ArgI"/>
</dbReference>
<evidence type="ECO:0000256" key="5">
    <source>
        <dbReference type="ARBA" id="ARBA00022679"/>
    </source>
</evidence>
<feature type="binding site" evidence="7">
    <location>
        <position position="237"/>
    </location>
    <ligand>
        <name>L-ornithine</name>
        <dbReference type="ChEBI" id="CHEBI:46911"/>
    </ligand>
</feature>
<feature type="binding site" evidence="7">
    <location>
        <position position="91"/>
    </location>
    <ligand>
        <name>carbamoyl phosphate</name>
        <dbReference type="ChEBI" id="CHEBI:58228"/>
    </ligand>
</feature>
<dbReference type="AlphaFoldDB" id="A0A2T2X7W6"/>
<proteinExistence type="inferred from homology"/>
<dbReference type="InterPro" id="IPR006130">
    <property type="entry name" value="Asp/Orn_carbamoylTrfase"/>
</dbReference>
<comment type="subcellular location">
    <subcellularLocation>
        <location evidence="7">Cytoplasm</location>
    </subcellularLocation>
</comment>
<evidence type="ECO:0000256" key="3">
    <source>
        <dbReference type="ARBA" id="ARBA00013007"/>
    </source>
</evidence>
<dbReference type="InterPro" id="IPR002292">
    <property type="entry name" value="Orn/put_carbamltrans"/>
</dbReference>
<evidence type="ECO:0000256" key="7">
    <source>
        <dbReference type="HAMAP-Rule" id="MF_01109"/>
    </source>
</evidence>
<dbReference type="InterPro" id="IPR006131">
    <property type="entry name" value="Asp_carbamoyltransf_Asp/Orn-bd"/>
</dbReference>
<dbReference type="GO" id="GO:0042450">
    <property type="term" value="P:L-arginine biosynthetic process via ornithine"/>
    <property type="evidence" value="ECO:0007669"/>
    <property type="project" value="UniProtKB-UniRule"/>
</dbReference>
<evidence type="ECO:0000313" key="10">
    <source>
        <dbReference type="EMBL" id="PSR30579.1"/>
    </source>
</evidence>
<dbReference type="PRINTS" id="PR00102">
    <property type="entry name" value="OTCASE"/>
</dbReference>
<dbReference type="EMBL" id="PXYT01000009">
    <property type="protein sequence ID" value="PSR30579.1"/>
    <property type="molecule type" value="Genomic_DNA"/>
</dbReference>
<dbReference type="Pfam" id="PF00185">
    <property type="entry name" value="OTCace"/>
    <property type="match status" value="1"/>
</dbReference>
<evidence type="ECO:0000313" key="11">
    <source>
        <dbReference type="Proteomes" id="UP000242699"/>
    </source>
</evidence>
<evidence type="ECO:0000256" key="4">
    <source>
        <dbReference type="ARBA" id="ARBA00016634"/>
    </source>
</evidence>
<organism evidence="10 11">
    <name type="scientific">Sulfobacillus benefaciens</name>
    <dbReference type="NCBI Taxonomy" id="453960"/>
    <lineage>
        <taxon>Bacteria</taxon>
        <taxon>Bacillati</taxon>
        <taxon>Bacillota</taxon>
        <taxon>Clostridia</taxon>
        <taxon>Eubacteriales</taxon>
        <taxon>Clostridiales Family XVII. Incertae Sedis</taxon>
        <taxon>Sulfobacillus</taxon>
    </lineage>
</organism>
<dbReference type="Gene3D" id="3.40.50.1370">
    <property type="entry name" value="Aspartate/ornithine carbamoyltransferase"/>
    <property type="match status" value="2"/>
</dbReference>
<evidence type="ECO:0000256" key="1">
    <source>
        <dbReference type="ARBA" id="ARBA00004975"/>
    </source>
</evidence>
<keyword evidence="5 7" id="KW-0808">Transferase</keyword>
<comment type="catalytic activity">
    <reaction evidence="6 7">
        <text>carbamoyl phosphate + L-ornithine = L-citrulline + phosphate + H(+)</text>
        <dbReference type="Rhea" id="RHEA:19513"/>
        <dbReference type="ChEBI" id="CHEBI:15378"/>
        <dbReference type="ChEBI" id="CHEBI:43474"/>
        <dbReference type="ChEBI" id="CHEBI:46911"/>
        <dbReference type="ChEBI" id="CHEBI:57743"/>
        <dbReference type="ChEBI" id="CHEBI:58228"/>
        <dbReference type="EC" id="2.1.3.3"/>
    </reaction>
</comment>
<dbReference type="SUPFAM" id="SSF53671">
    <property type="entry name" value="Aspartate/ornithine carbamoyltransferase"/>
    <property type="match status" value="1"/>
</dbReference>
<evidence type="ECO:0000256" key="6">
    <source>
        <dbReference type="ARBA" id="ARBA00048772"/>
    </source>
</evidence>
<feature type="binding site" evidence="7">
    <location>
        <position position="304"/>
    </location>
    <ligand>
        <name>carbamoyl phosphate</name>
        <dbReference type="ChEBI" id="CHEBI:58228"/>
    </ligand>
</feature>
<name>A0A2T2X7W6_9FIRM</name>
<dbReference type="GO" id="GO:0016597">
    <property type="term" value="F:amino acid binding"/>
    <property type="evidence" value="ECO:0007669"/>
    <property type="project" value="InterPro"/>
</dbReference>
<dbReference type="EC" id="2.1.3.3" evidence="3 7"/>
<sequence length="319" mass="35178">MVERLLANEVRLQGRSVVSLKDWSPTEIKQVLMTAKWMKANPKVAEIQYALKGKSVAMIFELPSTRTRVSFQVAIQSLGAAPVILDWQDSQLGRGEPIEDTARVLSRYVEALVVRARNHQMVQTLQKWATIPVFNALTDAAHPFQVLADALTIWEHVGYLSGAKLAYVGDGNNMANSYMIIGAKLGMHVRVACPVEWSPAADVVAYAQQEAEMTGGSIQVMTDPEQAVFGAEAVATDVFVSMGNEDSDAKRSQLAPYQVNAQLMAKAKPTAIFLHCLPAHRGEEVTEEVLEGRQSVVFDEAENRLHVQKSVLYHTLSEF</sequence>
<feature type="domain" description="Aspartate/ornithine carbamoyltransferase Asp/Orn-binding" evidence="8">
    <location>
        <begin position="162"/>
        <end position="314"/>
    </location>
</feature>
<feature type="binding site" evidence="7">
    <location>
        <begin position="64"/>
        <end position="67"/>
    </location>
    <ligand>
        <name>carbamoyl phosphate</name>
        <dbReference type="ChEBI" id="CHEBI:58228"/>
    </ligand>
</feature>
<feature type="binding site" evidence="7">
    <location>
        <begin position="276"/>
        <end position="277"/>
    </location>
    <ligand>
        <name>carbamoyl phosphate</name>
        <dbReference type="ChEBI" id="CHEBI:58228"/>
    </ligand>
</feature>
<evidence type="ECO:0000259" key="9">
    <source>
        <dbReference type="Pfam" id="PF02729"/>
    </source>
</evidence>
<dbReference type="PANTHER" id="PTHR45753">
    <property type="entry name" value="ORNITHINE CARBAMOYLTRANSFERASE, MITOCHONDRIAL"/>
    <property type="match status" value="1"/>
</dbReference>
<evidence type="ECO:0000256" key="2">
    <source>
        <dbReference type="ARBA" id="ARBA00007805"/>
    </source>
</evidence>
<dbReference type="Pfam" id="PF02729">
    <property type="entry name" value="OTCace_N"/>
    <property type="match status" value="1"/>
</dbReference>
<dbReference type="Proteomes" id="UP000242699">
    <property type="component" value="Unassembled WGS sequence"/>
</dbReference>
<comment type="caution">
    <text evidence="10">The sequence shown here is derived from an EMBL/GenBank/DDBJ whole genome shotgun (WGS) entry which is preliminary data.</text>
</comment>
<accession>A0A2T2X7W6</accession>
<feature type="binding site" evidence="7">
    <location>
        <begin position="142"/>
        <end position="145"/>
    </location>
    <ligand>
        <name>carbamoyl phosphate</name>
        <dbReference type="ChEBI" id="CHEBI:58228"/>
    </ligand>
</feature>
<feature type="binding site" evidence="7">
    <location>
        <begin position="241"/>
        <end position="242"/>
    </location>
    <ligand>
        <name>L-ornithine</name>
        <dbReference type="ChEBI" id="CHEBI:46911"/>
    </ligand>
</feature>
<dbReference type="GO" id="GO:0005737">
    <property type="term" value="C:cytoplasm"/>
    <property type="evidence" value="ECO:0007669"/>
    <property type="project" value="UniProtKB-SubCell"/>
</dbReference>
<dbReference type="GO" id="GO:0004585">
    <property type="term" value="F:ornithine carbamoyltransferase activity"/>
    <property type="evidence" value="ECO:0007669"/>
    <property type="project" value="UniProtKB-UniRule"/>
</dbReference>
<feature type="domain" description="Aspartate/ornithine carbamoyltransferase carbamoyl-P binding" evidence="9">
    <location>
        <begin position="15"/>
        <end position="155"/>
    </location>
</feature>
<protein>
    <recommendedName>
        <fullName evidence="4 7">Ornithine carbamoyltransferase</fullName>
        <shortName evidence="7">OTCase</shortName>
        <ecNumber evidence="3 7">2.1.3.3</ecNumber>
    </recommendedName>
</protein>
<dbReference type="InterPro" id="IPR036901">
    <property type="entry name" value="Asp/Orn_carbamoylTrfase_sf"/>
</dbReference>
<dbReference type="NCBIfam" id="TIGR00658">
    <property type="entry name" value="orni_carb_tr"/>
    <property type="match status" value="1"/>
</dbReference>
<reference evidence="10 11" key="1">
    <citation type="journal article" date="2014" name="BMC Genomics">
        <title>Comparison of environmental and isolate Sulfobacillus genomes reveals diverse carbon, sulfur, nitrogen, and hydrogen metabolisms.</title>
        <authorList>
            <person name="Justice N.B."/>
            <person name="Norman A."/>
            <person name="Brown C.T."/>
            <person name="Singh A."/>
            <person name="Thomas B.C."/>
            <person name="Banfield J.F."/>
        </authorList>
    </citation>
    <scope>NUCLEOTIDE SEQUENCE [LARGE SCALE GENOMIC DNA]</scope>
    <source>
        <strain evidence="10">AMDSBA1</strain>
    </source>
</reference>
<dbReference type="InterPro" id="IPR006132">
    <property type="entry name" value="Asp/Orn_carbamoyltranf_P-bd"/>
</dbReference>
<dbReference type="FunFam" id="3.40.50.1370:FF:000008">
    <property type="entry name" value="Ornithine carbamoyltransferase"/>
    <property type="match status" value="1"/>
</dbReference>
<dbReference type="HAMAP" id="MF_01109">
    <property type="entry name" value="OTCase"/>
    <property type="match status" value="1"/>
</dbReference>